<dbReference type="InterPro" id="IPR006139">
    <property type="entry name" value="D-isomer_2_OHA_DH_cat_dom"/>
</dbReference>
<feature type="domain" description="D-isomer specific 2-hydroxyacid dehydrogenase NAD-binding" evidence="7">
    <location>
        <begin position="108"/>
        <end position="278"/>
    </location>
</feature>
<organism evidence="8 9">
    <name type="scientific">Leuconostoc gasicomitatum</name>
    <dbReference type="NCBI Taxonomy" id="115778"/>
    <lineage>
        <taxon>Bacteria</taxon>
        <taxon>Bacillati</taxon>
        <taxon>Bacillota</taxon>
        <taxon>Bacilli</taxon>
        <taxon>Lactobacillales</taxon>
        <taxon>Lactobacillaceae</taxon>
        <taxon>Leuconostoc</taxon>
        <taxon>Leuconostoc gelidum group</taxon>
    </lineage>
</organism>
<dbReference type="GO" id="GO:0051287">
    <property type="term" value="F:NAD binding"/>
    <property type="evidence" value="ECO:0007669"/>
    <property type="project" value="InterPro"/>
</dbReference>
<accession>A0A9Q3SY58</accession>
<evidence type="ECO:0000256" key="4">
    <source>
        <dbReference type="ARBA" id="ARBA00023027"/>
    </source>
</evidence>
<keyword evidence="2" id="KW-0028">Amino-acid biosynthesis</keyword>
<dbReference type="GO" id="GO:0008652">
    <property type="term" value="P:amino acid biosynthetic process"/>
    <property type="evidence" value="ECO:0007669"/>
    <property type="project" value="UniProtKB-KW"/>
</dbReference>
<dbReference type="FunFam" id="3.40.50.720:FF:000203">
    <property type="entry name" value="D-3-phosphoglycerate dehydrogenase (SerA)"/>
    <property type="match status" value="1"/>
</dbReference>
<dbReference type="InterPro" id="IPR050857">
    <property type="entry name" value="D-2-hydroxyacid_DH"/>
</dbReference>
<dbReference type="CDD" id="cd12172">
    <property type="entry name" value="PGDH_like_2"/>
    <property type="match status" value="1"/>
</dbReference>
<dbReference type="InterPro" id="IPR029753">
    <property type="entry name" value="D-isomer_DH_CS"/>
</dbReference>
<proteinExistence type="inferred from homology"/>
<dbReference type="Gene3D" id="3.40.50.720">
    <property type="entry name" value="NAD(P)-binding Rossmann-like Domain"/>
    <property type="match status" value="2"/>
</dbReference>
<dbReference type="PROSITE" id="PS00671">
    <property type="entry name" value="D_2_HYDROXYACID_DH_3"/>
    <property type="match status" value="1"/>
</dbReference>
<reference evidence="8" key="1">
    <citation type="submission" date="2021-05" db="EMBL/GenBank/DDBJ databases">
        <title>Pangenome of Leuconostoc gelidum warrants species status for Leuconostoc gelidum subsp. gasicomitatum.</title>
        <authorList>
            <person name="Johansson P."/>
            <person name="Sade E."/>
            <person name="Hultman J."/>
            <person name="Auvinen P."/>
            <person name="Bjorkroth J."/>
        </authorList>
    </citation>
    <scope>NUCLEOTIDE SEQUENCE</scope>
    <source>
        <strain evidence="8">A.21.4</strain>
    </source>
</reference>
<protein>
    <submittedName>
        <fullName evidence="8">Phosphoglycerate dehydrogenase</fullName>
    </submittedName>
</protein>
<dbReference type="PANTHER" id="PTHR42789">
    <property type="entry name" value="D-ISOMER SPECIFIC 2-HYDROXYACID DEHYDROGENASE FAMILY PROTEIN (AFU_ORTHOLOGUE AFUA_6G10090)"/>
    <property type="match status" value="1"/>
</dbReference>
<dbReference type="RefSeq" id="WP_224144038.1">
    <property type="nucleotide sequence ID" value="NZ_CBCPIF010000001.1"/>
</dbReference>
<dbReference type="EMBL" id="JAHBFI010000008">
    <property type="protein sequence ID" value="MBZ5962226.1"/>
    <property type="molecule type" value="Genomic_DNA"/>
</dbReference>
<dbReference type="PANTHER" id="PTHR42789:SF1">
    <property type="entry name" value="D-ISOMER SPECIFIC 2-HYDROXYACID DEHYDROGENASE FAMILY PROTEIN (AFU_ORTHOLOGUE AFUA_6G10090)"/>
    <property type="match status" value="1"/>
</dbReference>
<dbReference type="SUPFAM" id="SSF52283">
    <property type="entry name" value="Formate/glycerate dehydrogenase catalytic domain-like"/>
    <property type="match status" value="1"/>
</dbReference>
<evidence type="ECO:0000259" key="6">
    <source>
        <dbReference type="Pfam" id="PF00389"/>
    </source>
</evidence>
<evidence type="ECO:0000256" key="2">
    <source>
        <dbReference type="ARBA" id="ARBA00022605"/>
    </source>
</evidence>
<evidence type="ECO:0000256" key="3">
    <source>
        <dbReference type="ARBA" id="ARBA00023002"/>
    </source>
</evidence>
<dbReference type="InterPro" id="IPR029752">
    <property type="entry name" value="D-isomer_DH_CS1"/>
</dbReference>
<keyword evidence="3 5" id="KW-0560">Oxidoreductase</keyword>
<dbReference type="PROSITE" id="PS00065">
    <property type="entry name" value="D_2_HYDROXYACID_DH_1"/>
    <property type="match status" value="1"/>
</dbReference>
<evidence type="ECO:0000313" key="9">
    <source>
        <dbReference type="Proteomes" id="UP000752647"/>
    </source>
</evidence>
<keyword evidence="4" id="KW-0520">NAD</keyword>
<name>A0A9Q3SY58_9LACO</name>
<dbReference type="InterPro" id="IPR036291">
    <property type="entry name" value="NAD(P)-bd_dom_sf"/>
</dbReference>
<evidence type="ECO:0000313" key="8">
    <source>
        <dbReference type="EMBL" id="MBZ5962226.1"/>
    </source>
</evidence>
<dbReference type="AlphaFoldDB" id="A0A9Q3SY58"/>
<dbReference type="Pfam" id="PF02826">
    <property type="entry name" value="2-Hacid_dh_C"/>
    <property type="match status" value="1"/>
</dbReference>
<comment type="caution">
    <text evidence="8">The sequence shown here is derived from an EMBL/GenBank/DDBJ whole genome shotgun (WGS) entry which is preliminary data.</text>
</comment>
<comment type="similarity">
    <text evidence="1 5">Belongs to the D-isomer specific 2-hydroxyacid dehydrogenase family.</text>
</comment>
<sequence length="313" mass="33697">MTKQVYLPDDVPSVGKKILTEAGFEVVIGSGRERQTMKQEGAQASAVLIGTQTFDGDIMDSMPNLKVIARNGVGYDAVDVDAATKRGIYVVNTPKALSGSVAETAVSELLAISKNLYQNSAAIHDDNWNYRKAHPGRDVAGKTVGILGFGRIGQQVAKKLSGFDVKIIAYDPFAKSTNSVEIVDRETIFKTADYVMVHLPAIPETKHSIGSAEFKMMKNDAYLINMARGVIIVESELVTALKNGDIAGAALDVFEEEPLPVTNPLVGLDNVLLTPHIASNTIETKAQMAIDATKDIVRVLQGKMPEANVNQLN</sequence>
<feature type="domain" description="D-isomer specific 2-hydroxyacid dehydrogenase catalytic" evidence="6">
    <location>
        <begin position="9"/>
        <end position="310"/>
    </location>
</feature>
<dbReference type="SUPFAM" id="SSF51735">
    <property type="entry name" value="NAD(P)-binding Rossmann-fold domains"/>
    <property type="match status" value="1"/>
</dbReference>
<evidence type="ECO:0000256" key="1">
    <source>
        <dbReference type="ARBA" id="ARBA00005854"/>
    </source>
</evidence>
<dbReference type="Proteomes" id="UP000752647">
    <property type="component" value="Unassembled WGS sequence"/>
</dbReference>
<gene>
    <name evidence="8" type="ORF">KIJ12_03470</name>
</gene>
<evidence type="ECO:0000256" key="5">
    <source>
        <dbReference type="RuleBase" id="RU003719"/>
    </source>
</evidence>
<evidence type="ECO:0000259" key="7">
    <source>
        <dbReference type="Pfam" id="PF02826"/>
    </source>
</evidence>
<dbReference type="InterPro" id="IPR006140">
    <property type="entry name" value="D-isomer_DH_NAD-bd"/>
</dbReference>
<dbReference type="Pfam" id="PF00389">
    <property type="entry name" value="2-Hacid_dh"/>
    <property type="match status" value="1"/>
</dbReference>
<dbReference type="GO" id="GO:0016616">
    <property type="term" value="F:oxidoreductase activity, acting on the CH-OH group of donors, NAD or NADP as acceptor"/>
    <property type="evidence" value="ECO:0007669"/>
    <property type="project" value="InterPro"/>
</dbReference>